<evidence type="ECO:0000313" key="4">
    <source>
        <dbReference type="Proteomes" id="UP000254956"/>
    </source>
</evidence>
<dbReference type="EMBL" id="BKAV01000044">
    <property type="protein sequence ID" value="GEQ01501.1"/>
    <property type="molecule type" value="Genomic_DNA"/>
</dbReference>
<dbReference type="InterPro" id="IPR021358">
    <property type="entry name" value="DUF2977"/>
</dbReference>
<dbReference type="Pfam" id="PF11192">
    <property type="entry name" value="DUF2977"/>
    <property type="match status" value="1"/>
</dbReference>
<proteinExistence type="predicted"/>
<keyword evidence="5" id="KW-1185">Reference proteome</keyword>
<sequence length="136" mass="15460">MQILVNENNLIISYATVGGFENGIEIDDPIVPQDFILHFKPKRYLYNEGTIELNSDFEEYTEINLPTVPPTIVAPGTDEELRVMFATMQVQLVQANTMVMQLSKQNSQLSQELVRLNQAIDDIKEEDKDENAISEV</sequence>
<feature type="coiled-coil region" evidence="1">
    <location>
        <begin position="92"/>
        <end position="126"/>
    </location>
</feature>
<dbReference type="EMBL" id="UGZE01000001">
    <property type="protein sequence ID" value="SUJ20788.1"/>
    <property type="molecule type" value="Genomic_DNA"/>
</dbReference>
<dbReference type="RefSeq" id="WP_172606419.1">
    <property type="nucleotide sequence ID" value="NZ_BKAV01000044.1"/>
</dbReference>
<evidence type="ECO:0000256" key="1">
    <source>
        <dbReference type="SAM" id="Coils"/>
    </source>
</evidence>
<evidence type="ECO:0000313" key="5">
    <source>
        <dbReference type="Proteomes" id="UP000321598"/>
    </source>
</evidence>
<dbReference type="AlphaFoldDB" id="A0A380CIW5"/>
<accession>A0A380CIW5</accession>
<dbReference type="Proteomes" id="UP000321598">
    <property type="component" value="Unassembled WGS sequence"/>
</dbReference>
<keyword evidence="1" id="KW-0175">Coiled coil</keyword>
<evidence type="ECO:0000313" key="3">
    <source>
        <dbReference type="EMBL" id="SUJ20788.1"/>
    </source>
</evidence>
<reference evidence="3 4" key="1">
    <citation type="submission" date="2018-06" db="EMBL/GenBank/DDBJ databases">
        <authorList>
            <consortium name="Pathogen Informatics"/>
            <person name="Doyle S."/>
        </authorList>
    </citation>
    <scope>NUCLEOTIDE SEQUENCE [LARGE SCALE GENOMIC DNA]</scope>
    <source>
        <strain evidence="3 4">NCTC12413</strain>
    </source>
</reference>
<name>A0A380CIW5_9STAP</name>
<organism evidence="3 4">
    <name type="scientific">Staphylococcus arlettae</name>
    <dbReference type="NCBI Taxonomy" id="29378"/>
    <lineage>
        <taxon>Bacteria</taxon>
        <taxon>Bacillati</taxon>
        <taxon>Bacillota</taxon>
        <taxon>Bacilli</taxon>
        <taxon>Bacillales</taxon>
        <taxon>Staphylococcaceae</taxon>
        <taxon>Staphylococcus</taxon>
    </lineage>
</organism>
<gene>
    <name evidence="3" type="ORF">NCTC12413_01753</name>
    <name evidence="2" type="ORF">SAR03_25380</name>
</gene>
<evidence type="ECO:0000313" key="2">
    <source>
        <dbReference type="EMBL" id="GEQ01501.1"/>
    </source>
</evidence>
<dbReference type="Proteomes" id="UP000254956">
    <property type="component" value="Unassembled WGS sequence"/>
</dbReference>
<protein>
    <submittedName>
        <fullName evidence="3">Phage protein</fullName>
    </submittedName>
</protein>
<reference evidence="2 5" key="2">
    <citation type="submission" date="2019-07" db="EMBL/GenBank/DDBJ databases">
        <title>Whole genome shotgun sequence of Staphylococcus arlettae NBRC 109765.</title>
        <authorList>
            <person name="Hosoyama A."/>
            <person name="Uohara A."/>
            <person name="Ohji S."/>
            <person name="Ichikawa N."/>
        </authorList>
    </citation>
    <scope>NUCLEOTIDE SEQUENCE [LARGE SCALE GENOMIC DNA]</scope>
    <source>
        <strain evidence="2 5">NBRC 109765</strain>
    </source>
</reference>